<feature type="domain" description="PPM-type phosphatase" evidence="1">
    <location>
        <begin position="16"/>
        <end position="258"/>
    </location>
</feature>
<dbReference type="InterPro" id="IPR015655">
    <property type="entry name" value="PP2C"/>
</dbReference>
<dbReference type="Gene3D" id="3.60.40.10">
    <property type="entry name" value="PPM-type phosphatase domain"/>
    <property type="match status" value="1"/>
</dbReference>
<dbReference type="PANTHER" id="PTHR47992">
    <property type="entry name" value="PROTEIN PHOSPHATASE"/>
    <property type="match status" value="1"/>
</dbReference>
<reference evidence="3" key="1">
    <citation type="journal article" date="2019" name="Int. J. Syst. Evol. Microbiol.">
        <title>The Global Catalogue of Microorganisms (GCM) 10K type strain sequencing project: providing services to taxonomists for standard genome sequencing and annotation.</title>
        <authorList>
            <consortium name="The Broad Institute Genomics Platform"/>
            <consortium name="The Broad Institute Genome Sequencing Center for Infectious Disease"/>
            <person name="Wu L."/>
            <person name="Ma J."/>
        </authorList>
    </citation>
    <scope>NUCLEOTIDE SEQUENCE [LARGE SCALE GENOMIC DNA]</scope>
    <source>
        <strain evidence="3">JCM 18302</strain>
    </source>
</reference>
<dbReference type="Pfam" id="PF13672">
    <property type="entry name" value="PP2C_2"/>
    <property type="match status" value="1"/>
</dbReference>
<dbReference type="RefSeq" id="WP_345604831.1">
    <property type="nucleotide sequence ID" value="NZ_BAABJO010000007.1"/>
</dbReference>
<dbReference type="Proteomes" id="UP001500804">
    <property type="component" value="Unassembled WGS sequence"/>
</dbReference>
<dbReference type="SMART" id="SM00332">
    <property type="entry name" value="PP2Cc"/>
    <property type="match status" value="1"/>
</dbReference>
<keyword evidence="3" id="KW-1185">Reference proteome</keyword>
<evidence type="ECO:0000259" key="1">
    <source>
        <dbReference type="PROSITE" id="PS51746"/>
    </source>
</evidence>
<evidence type="ECO:0000313" key="3">
    <source>
        <dbReference type="Proteomes" id="UP001500804"/>
    </source>
</evidence>
<dbReference type="InterPro" id="IPR036457">
    <property type="entry name" value="PPM-type-like_dom_sf"/>
</dbReference>
<organism evidence="2 3">
    <name type="scientific">Pseudonocardia adelaidensis</name>
    <dbReference type="NCBI Taxonomy" id="648754"/>
    <lineage>
        <taxon>Bacteria</taxon>
        <taxon>Bacillati</taxon>
        <taxon>Actinomycetota</taxon>
        <taxon>Actinomycetes</taxon>
        <taxon>Pseudonocardiales</taxon>
        <taxon>Pseudonocardiaceae</taxon>
        <taxon>Pseudonocardia</taxon>
    </lineage>
</organism>
<dbReference type="InterPro" id="IPR001932">
    <property type="entry name" value="PPM-type_phosphatase-like_dom"/>
</dbReference>
<gene>
    <name evidence="2" type="ORF">GCM10023320_21920</name>
</gene>
<dbReference type="PROSITE" id="PS51746">
    <property type="entry name" value="PPM_2"/>
    <property type="match status" value="1"/>
</dbReference>
<name>A0ABP9NFV5_9PSEU</name>
<dbReference type="CDD" id="cd00143">
    <property type="entry name" value="PP2Cc"/>
    <property type="match status" value="1"/>
</dbReference>
<dbReference type="EMBL" id="BAABJO010000007">
    <property type="protein sequence ID" value="GAA5118281.1"/>
    <property type="molecule type" value="Genomic_DNA"/>
</dbReference>
<evidence type="ECO:0000313" key="2">
    <source>
        <dbReference type="EMBL" id="GAA5118281.1"/>
    </source>
</evidence>
<proteinExistence type="predicted"/>
<accession>A0ABP9NFV5</accession>
<dbReference type="SMART" id="SM00331">
    <property type="entry name" value="PP2C_SIG"/>
    <property type="match status" value="1"/>
</dbReference>
<dbReference type="SUPFAM" id="SSF81606">
    <property type="entry name" value="PP2C-like"/>
    <property type="match status" value="1"/>
</dbReference>
<protein>
    <recommendedName>
        <fullName evidence="1">PPM-type phosphatase domain-containing protein</fullName>
    </recommendedName>
</protein>
<sequence>MADPEGTDRIETDLEVVAGVTDRGHTHERNEDAMSLGRWPDGTVAAVVCDGVSTSLAPQRASRTAADAALDVLLTSRAPAEERVEAAATAAASAVSSLGRDGDPHAPSCTLVCALVRPDEIAVAWVGDSRAYWLAPPDAAEPARAVTSDHSWAAQMVAAGVIGEADAMRDPRAHAITRWLGAGGTTEPEVVTLRPTGRGALLLCTDGLWNYLPGAADLAAVALPELADGGAIAAAEALTTLALDAGGRDNITVVVIPVGSDRPIRVISGHEK</sequence>
<comment type="caution">
    <text evidence="2">The sequence shown here is derived from an EMBL/GenBank/DDBJ whole genome shotgun (WGS) entry which is preliminary data.</text>
</comment>